<dbReference type="Pfam" id="PF25104">
    <property type="entry name" value="DUF7812"/>
    <property type="match status" value="1"/>
</dbReference>
<organism evidence="3 4">
    <name type="scientific">Morus notabilis</name>
    <dbReference type="NCBI Taxonomy" id="981085"/>
    <lineage>
        <taxon>Eukaryota</taxon>
        <taxon>Viridiplantae</taxon>
        <taxon>Streptophyta</taxon>
        <taxon>Embryophyta</taxon>
        <taxon>Tracheophyta</taxon>
        <taxon>Spermatophyta</taxon>
        <taxon>Magnoliopsida</taxon>
        <taxon>eudicotyledons</taxon>
        <taxon>Gunneridae</taxon>
        <taxon>Pentapetalae</taxon>
        <taxon>rosids</taxon>
        <taxon>fabids</taxon>
        <taxon>Rosales</taxon>
        <taxon>Moraceae</taxon>
        <taxon>Moreae</taxon>
        <taxon>Morus</taxon>
    </lineage>
</organism>
<feature type="domain" description="DUF7812" evidence="2">
    <location>
        <begin position="1"/>
        <end position="97"/>
    </location>
</feature>
<evidence type="ECO:0000313" key="4">
    <source>
        <dbReference type="Proteomes" id="UP000030645"/>
    </source>
</evidence>
<feature type="signal peptide" evidence="1">
    <location>
        <begin position="1"/>
        <end position="19"/>
    </location>
</feature>
<gene>
    <name evidence="3" type="ORF">L484_009347</name>
</gene>
<dbReference type="PANTHER" id="PTHR36786:SF1">
    <property type="entry name" value="2-ISOPROPYLMALATE SYNTHASE"/>
    <property type="match status" value="1"/>
</dbReference>
<protein>
    <recommendedName>
        <fullName evidence="2">DUF7812 domain-containing protein</fullName>
    </recommendedName>
</protein>
<dbReference type="eggNOG" id="ENOG502RVI6">
    <property type="taxonomic scope" value="Eukaryota"/>
</dbReference>
<reference evidence="4" key="1">
    <citation type="submission" date="2013-01" db="EMBL/GenBank/DDBJ databases">
        <title>Draft Genome Sequence of a Mulberry Tree, Morus notabilis C.K. Schneid.</title>
        <authorList>
            <person name="He N."/>
            <person name="Zhao S."/>
        </authorList>
    </citation>
    <scope>NUCLEOTIDE SEQUENCE</scope>
</reference>
<evidence type="ECO:0000259" key="2">
    <source>
        <dbReference type="Pfam" id="PF25104"/>
    </source>
</evidence>
<dbReference type="EMBL" id="KE344637">
    <property type="protein sequence ID" value="EXB73269.1"/>
    <property type="molecule type" value="Genomic_DNA"/>
</dbReference>
<dbReference type="Proteomes" id="UP000030645">
    <property type="component" value="Unassembled WGS sequence"/>
</dbReference>
<dbReference type="PANTHER" id="PTHR36786">
    <property type="entry name" value="2-ISOPROPYLMALATE SYNTHASE"/>
    <property type="match status" value="1"/>
</dbReference>
<accession>W9RGD3</accession>
<feature type="chain" id="PRO_5004932561" description="DUF7812 domain-containing protein" evidence="1">
    <location>
        <begin position="20"/>
        <end position="129"/>
    </location>
</feature>
<dbReference type="InterPro" id="IPR056714">
    <property type="entry name" value="DUF7812"/>
</dbReference>
<evidence type="ECO:0000313" key="3">
    <source>
        <dbReference type="EMBL" id="EXB73269.1"/>
    </source>
</evidence>
<proteinExistence type="predicted"/>
<keyword evidence="4" id="KW-1185">Reference proteome</keyword>
<evidence type="ECO:0000256" key="1">
    <source>
        <dbReference type="SAM" id="SignalP"/>
    </source>
</evidence>
<sequence>MFHTHLILLVSEAIGVSMSSNIRPSVRLMACYLTAFERSVILYTRYMSTLLMDGHPIGSKDSYANHGSFGRRSSSIPAFTSAGGPQEAEYLFELVSKHLSTMGVPDKYWVEFTAFKFECPAGAWWKHIR</sequence>
<name>W9RGD3_9ROSA</name>
<dbReference type="AlphaFoldDB" id="W9RGD3"/>
<keyword evidence="1" id="KW-0732">Signal</keyword>